<dbReference type="InterPro" id="IPR036388">
    <property type="entry name" value="WH-like_DNA-bd_sf"/>
</dbReference>
<proteinExistence type="predicted"/>
<dbReference type="Gene3D" id="1.10.10.10">
    <property type="entry name" value="Winged helix-like DNA-binding domain superfamily/Winged helix DNA-binding domain"/>
    <property type="match status" value="1"/>
</dbReference>
<dbReference type="AlphaFoldDB" id="A0A512BF77"/>
<dbReference type="EMBL" id="BJYT01000012">
    <property type="protein sequence ID" value="GEO10602.1"/>
    <property type="molecule type" value="Genomic_DNA"/>
</dbReference>
<dbReference type="SUPFAM" id="SSF46689">
    <property type="entry name" value="Homeodomain-like"/>
    <property type="match status" value="1"/>
</dbReference>
<dbReference type="Pfam" id="PF04255">
    <property type="entry name" value="DUF433"/>
    <property type="match status" value="1"/>
</dbReference>
<dbReference type="InterPro" id="IPR007367">
    <property type="entry name" value="DUF433"/>
</dbReference>
<dbReference type="RefSeq" id="WP_147204722.1">
    <property type="nucleotide sequence ID" value="NZ_BJYT01000012.1"/>
</dbReference>
<dbReference type="PANTHER" id="PTHR34849:SF3">
    <property type="entry name" value="SSR2962 PROTEIN"/>
    <property type="match status" value="1"/>
</dbReference>
<accession>A0A512BF77</accession>
<evidence type="ECO:0000313" key="2">
    <source>
        <dbReference type="Proteomes" id="UP000321513"/>
    </source>
</evidence>
<comment type="caution">
    <text evidence="1">The sequence shown here is derived from an EMBL/GenBank/DDBJ whole genome shotgun (WGS) entry which is preliminary data.</text>
</comment>
<protein>
    <recommendedName>
        <fullName evidence="3">DUF433 domain-containing protein</fullName>
    </recommendedName>
</protein>
<reference evidence="1 2" key="1">
    <citation type="submission" date="2019-07" db="EMBL/GenBank/DDBJ databases">
        <title>Whole genome shotgun sequence of Segetibacter aerophilus NBRC 106135.</title>
        <authorList>
            <person name="Hosoyama A."/>
            <person name="Uohara A."/>
            <person name="Ohji S."/>
            <person name="Ichikawa N."/>
        </authorList>
    </citation>
    <scope>NUCLEOTIDE SEQUENCE [LARGE SCALE GENOMIC DNA]</scope>
    <source>
        <strain evidence="1 2">NBRC 106135</strain>
    </source>
</reference>
<keyword evidence="2" id="KW-1185">Reference proteome</keyword>
<evidence type="ECO:0008006" key="3">
    <source>
        <dbReference type="Google" id="ProtNLM"/>
    </source>
</evidence>
<dbReference type="InterPro" id="IPR009057">
    <property type="entry name" value="Homeodomain-like_sf"/>
</dbReference>
<gene>
    <name evidence="1" type="ORF">SAE01_30980</name>
</gene>
<sequence length="79" mass="8758">MEIREIILVDNDILGGQPVFKGTRVPVESFFDHLEAGVPLEEFLDDFPTVSREQAVALLEIANKLLTSKNIEALYATVA</sequence>
<name>A0A512BF77_9BACT</name>
<dbReference type="Proteomes" id="UP000321513">
    <property type="component" value="Unassembled WGS sequence"/>
</dbReference>
<dbReference type="PANTHER" id="PTHR34849">
    <property type="entry name" value="SSL5025 PROTEIN"/>
    <property type="match status" value="1"/>
</dbReference>
<dbReference type="OrthoDB" id="9809515at2"/>
<evidence type="ECO:0000313" key="1">
    <source>
        <dbReference type="EMBL" id="GEO10602.1"/>
    </source>
</evidence>
<organism evidence="1 2">
    <name type="scientific">Segetibacter aerophilus</name>
    <dbReference type="NCBI Taxonomy" id="670293"/>
    <lineage>
        <taxon>Bacteria</taxon>
        <taxon>Pseudomonadati</taxon>
        <taxon>Bacteroidota</taxon>
        <taxon>Chitinophagia</taxon>
        <taxon>Chitinophagales</taxon>
        <taxon>Chitinophagaceae</taxon>
        <taxon>Segetibacter</taxon>
    </lineage>
</organism>